<dbReference type="InterPro" id="IPR001466">
    <property type="entry name" value="Beta-lactam-related"/>
</dbReference>
<evidence type="ECO:0000259" key="3">
    <source>
        <dbReference type="Pfam" id="PF00144"/>
    </source>
</evidence>
<dbReference type="PANTHER" id="PTHR46825">
    <property type="entry name" value="D-ALANYL-D-ALANINE-CARBOXYPEPTIDASE/ENDOPEPTIDASE AMPH"/>
    <property type="match status" value="1"/>
</dbReference>
<dbReference type="RefSeq" id="WP_085138131.1">
    <property type="nucleotide sequence ID" value="NZ_LQPI01000033.1"/>
</dbReference>
<dbReference type="STRING" id="1782.AWC18_06490"/>
<dbReference type="Pfam" id="PF00144">
    <property type="entry name" value="Beta-lactamase"/>
    <property type="match status" value="1"/>
</dbReference>
<keyword evidence="5" id="KW-0378">Hydrolase</keyword>
<dbReference type="SUPFAM" id="SSF56601">
    <property type="entry name" value="beta-lactamase/transpeptidase-like"/>
    <property type="match status" value="1"/>
</dbReference>
<dbReference type="Pfam" id="PF11954">
    <property type="entry name" value="DUF3471"/>
    <property type="match status" value="1"/>
</dbReference>
<dbReference type="Gene3D" id="3.40.710.10">
    <property type="entry name" value="DD-peptidase/beta-lactamase superfamily"/>
    <property type="match status" value="1"/>
</dbReference>
<name>A0A1X1ZGK0_MYCNO</name>
<keyword evidence="2" id="KW-0732">Signal</keyword>
<feature type="chain" id="PRO_5038545799" evidence="2">
    <location>
        <begin position="20"/>
        <end position="523"/>
    </location>
</feature>
<dbReference type="AlphaFoldDB" id="A0A1X1ZGK0"/>
<keyword evidence="6" id="KW-1185">Reference proteome</keyword>
<gene>
    <name evidence="5" type="ORF">AWC18_06490</name>
</gene>
<evidence type="ECO:0000259" key="4">
    <source>
        <dbReference type="Pfam" id="PF11954"/>
    </source>
</evidence>
<evidence type="ECO:0000313" key="5">
    <source>
        <dbReference type="EMBL" id="ORW22446.1"/>
    </source>
</evidence>
<comment type="caution">
    <text evidence="5">The sequence shown here is derived from an EMBL/GenBank/DDBJ whole genome shotgun (WGS) entry which is preliminary data.</text>
</comment>
<evidence type="ECO:0000256" key="2">
    <source>
        <dbReference type="SAM" id="SignalP"/>
    </source>
</evidence>
<dbReference type="InterPro" id="IPR021860">
    <property type="entry name" value="Peptidase_S12_Pab87-rel_C"/>
</dbReference>
<feature type="region of interest" description="Disordered" evidence="1">
    <location>
        <begin position="257"/>
        <end position="281"/>
    </location>
</feature>
<accession>A0A1X1ZGK0</accession>
<evidence type="ECO:0000313" key="6">
    <source>
        <dbReference type="Proteomes" id="UP000193108"/>
    </source>
</evidence>
<dbReference type="Proteomes" id="UP000193108">
    <property type="component" value="Unassembled WGS sequence"/>
</dbReference>
<dbReference type="Gene3D" id="2.40.128.600">
    <property type="match status" value="1"/>
</dbReference>
<feature type="signal peptide" evidence="2">
    <location>
        <begin position="1"/>
        <end position="19"/>
    </location>
</feature>
<evidence type="ECO:0000256" key="1">
    <source>
        <dbReference type="SAM" id="MobiDB-lite"/>
    </source>
</evidence>
<proteinExistence type="predicted"/>
<dbReference type="PANTHER" id="PTHR46825:SF15">
    <property type="entry name" value="BETA-LACTAMASE-RELATED DOMAIN-CONTAINING PROTEIN"/>
    <property type="match status" value="1"/>
</dbReference>
<reference evidence="5 6" key="1">
    <citation type="submission" date="2016-01" db="EMBL/GenBank/DDBJ databases">
        <title>The new phylogeny of the genus Mycobacterium.</title>
        <authorList>
            <person name="Tarcisio F."/>
            <person name="Conor M."/>
            <person name="Antonella G."/>
            <person name="Elisabetta G."/>
            <person name="Giulia F.S."/>
            <person name="Sara T."/>
            <person name="Anna F."/>
            <person name="Clotilde B."/>
            <person name="Roberto B."/>
            <person name="Veronica D.S."/>
            <person name="Fabio R."/>
            <person name="Monica P."/>
            <person name="Olivier J."/>
            <person name="Enrico T."/>
            <person name="Nicola S."/>
        </authorList>
    </citation>
    <scope>NUCLEOTIDE SEQUENCE [LARGE SCALE GENOMIC DNA]</scope>
    <source>
        <strain evidence="5 6">DSM 44164</strain>
    </source>
</reference>
<dbReference type="GO" id="GO:0016787">
    <property type="term" value="F:hydrolase activity"/>
    <property type="evidence" value="ECO:0007669"/>
    <property type="project" value="UniProtKB-KW"/>
</dbReference>
<feature type="domain" description="Beta-lactamase-related" evidence="3">
    <location>
        <begin position="54"/>
        <end position="392"/>
    </location>
</feature>
<dbReference type="EMBL" id="LQPI01000033">
    <property type="protein sequence ID" value="ORW22446.1"/>
    <property type="molecule type" value="Genomic_DNA"/>
</dbReference>
<dbReference type="PROSITE" id="PS51257">
    <property type="entry name" value="PROKAR_LIPOPROTEIN"/>
    <property type="match status" value="1"/>
</dbReference>
<dbReference type="InterPro" id="IPR012338">
    <property type="entry name" value="Beta-lactam/transpept-like"/>
</dbReference>
<dbReference type="InterPro" id="IPR050491">
    <property type="entry name" value="AmpC-like"/>
</dbReference>
<feature type="domain" description="Peptidase S12 Pab87-related C-terminal" evidence="4">
    <location>
        <begin position="429"/>
        <end position="507"/>
    </location>
</feature>
<sequence>MTRWAAAAGAAVLAVAVSACTPAATPTVRHDILPNEVSGVDIPAGRVDAAVAKLDGLARELMDSTGIPGLAVAVVHGGKTVYAKGFGVRDTRAGDGPDNAVNPDTVFQLASMSKPVGATVVAQQISAGNISWDTPVVSQLPWFALSDPYVTDHVTIADLYAHRSGLPDHAGDRLEDLGYDRREVLQRLRYLPLAPFRNHYDYTNFGLTAAAEAIAAAAGVPWEQLSADVLYRPLGMTSTSSRYADFLARPNRALTHVKTDDGYQPRYQRNPDAQSPAGGVSSSVNDMARWLAMVLAGGSYEGNAIIAPEALLPAITPQMISAPAATGTARAGFYGEGFNVSITSSGRTQYSHSGAFLLGAATAFSALPSQDVGIVVLTNATPVGVPESLAAQFLDLVQYGEIREDWPALYRQVLEPMSQPEGALVGAPPPAHPAPARPLSAYVGEYANPYWGPATVAEDHGALVVTLGPQHRRFRLSHYDGDTFTFALQGENAPEGTVSKATFTTDAVELEYFDHDKLGRFTR</sequence>
<organism evidence="5 6">
    <name type="scientific">Mycolicibacter nonchromogenicus</name>
    <name type="common">Mycobacterium nonchromogenicum</name>
    <dbReference type="NCBI Taxonomy" id="1782"/>
    <lineage>
        <taxon>Bacteria</taxon>
        <taxon>Bacillati</taxon>
        <taxon>Actinomycetota</taxon>
        <taxon>Actinomycetes</taxon>
        <taxon>Mycobacteriales</taxon>
        <taxon>Mycobacteriaceae</taxon>
        <taxon>Mycolicibacter</taxon>
    </lineage>
</organism>
<protein>
    <submittedName>
        <fullName evidence="5">Serine hydrolase</fullName>
    </submittedName>
</protein>